<keyword evidence="5" id="KW-0274">FAD</keyword>
<evidence type="ECO:0000259" key="8">
    <source>
        <dbReference type="Pfam" id="PF01494"/>
    </source>
</evidence>
<evidence type="ECO:0000256" key="2">
    <source>
        <dbReference type="ARBA" id="ARBA00004749"/>
    </source>
</evidence>
<dbReference type="SUPFAM" id="SSF51905">
    <property type="entry name" value="FAD/NAD(P)-binding domain"/>
    <property type="match status" value="1"/>
</dbReference>
<evidence type="ECO:0000256" key="6">
    <source>
        <dbReference type="ARBA" id="ARBA00023002"/>
    </source>
</evidence>
<dbReference type="PANTHER" id="PTHR43876:SF7">
    <property type="entry name" value="UBIQUINONE BIOSYNTHESIS MONOOXYGENASE COQ6, MITOCHONDRIAL"/>
    <property type="match status" value="1"/>
</dbReference>
<keyword evidence="10" id="KW-1185">Reference proteome</keyword>
<dbReference type="Proteomes" id="UP000664349">
    <property type="component" value="Unassembled WGS sequence"/>
</dbReference>
<gene>
    <name evidence="9" type="ORF">J1C50_03945</name>
</gene>
<dbReference type="InterPro" id="IPR036188">
    <property type="entry name" value="FAD/NAD-bd_sf"/>
</dbReference>
<dbReference type="InterPro" id="IPR051205">
    <property type="entry name" value="UbiH/COQ6_monooxygenase"/>
</dbReference>
<dbReference type="InterPro" id="IPR010971">
    <property type="entry name" value="UbiH/COQ6"/>
</dbReference>
<evidence type="ECO:0000256" key="1">
    <source>
        <dbReference type="ARBA" id="ARBA00001974"/>
    </source>
</evidence>
<comment type="similarity">
    <text evidence="3">Belongs to the UbiH/COQ6 family.</text>
</comment>
<accession>A0ABS3GIB0</accession>
<keyword evidence="4" id="KW-0285">Flavoprotein</keyword>
<dbReference type="PANTHER" id="PTHR43876">
    <property type="entry name" value="UBIQUINONE BIOSYNTHESIS MONOOXYGENASE COQ6, MITOCHONDRIAL"/>
    <property type="match status" value="1"/>
</dbReference>
<protein>
    <submittedName>
        <fullName evidence="9">UbiH/UbiF family hydroxylase</fullName>
    </submittedName>
</protein>
<dbReference type="EMBL" id="JAFLRD010000003">
    <property type="protein sequence ID" value="MBO0414654.1"/>
    <property type="molecule type" value="Genomic_DNA"/>
</dbReference>
<evidence type="ECO:0000313" key="9">
    <source>
        <dbReference type="EMBL" id="MBO0414654.1"/>
    </source>
</evidence>
<dbReference type="Pfam" id="PF01494">
    <property type="entry name" value="FAD_binding_3"/>
    <property type="match status" value="1"/>
</dbReference>
<proteinExistence type="inferred from homology"/>
<feature type="domain" description="FAD-binding" evidence="8">
    <location>
        <begin position="47"/>
        <end position="377"/>
    </location>
</feature>
<reference evidence="9 10" key="1">
    <citation type="submission" date="2021-03" db="EMBL/GenBank/DDBJ databases">
        <title>First Case of infection caused by Chromobacterium haemolyticum derived from water in China.</title>
        <authorList>
            <person name="Chen J."/>
            <person name="Liu C."/>
        </authorList>
    </citation>
    <scope>NUCLEOTIDE SEQUENCE [LARGE SCALE GENOMIC DNA]</scope>
    <source>
        <strain evidence="9 10">WJ-5</strain>
    </source>
</reference>
<dbReference type="PROSITE" id="PS01304">
    <property type="entry name" value="UBIH"/>
    <property type="match status" value="1"/>
</dbReference>
<comment type="pathway">
    <text evidence="2">Cofactor biosynthesis; ubiquinone biosynthesis.</text>
</comment>
<comment type="caution">
    <text evidence="9">The sequence shown here is derived from an EMBL/GenBank/DDBJ whole genome shotgun (WGS) entry which is preliminary data.</text>
</comment>
<name>A0ABS3GIB0_9NEIS</name>
<dbReference type="InterPro" id="IPR002938">
    <property type="entry name" value="FAD-bd"/>
</dbReference>
<evidence type="ECO:0000256" key="4">
    <source>
        <dbReference type="ARBA" id="ARBA00022630"/>
    </source>
</evidence>
<keyword evidence="6" id="KW-0560">Oxidoreductase</keyword>
<dbReference type="NCBIfam" id="TIGR01988">
    <property type="entry name" value="Ubi-OHases"/>
    <property type="match status" value="1"/>
</dbReference>
<dbReference type="PRINTS" id="PR00420">
    <property type="entry name" value="RNGMNOXGNASE"/>
</dbReference>
<comment type="cofactor">
    <cofactor evidence="1">
        <name>FAD</name>
        <dbReference type="ChEBI" id="CHEBI:57692"/>
    </cofactor>
</comment>
<evidence type="ECO:0000313" key="10">
    <source>
        <dbReference type="Proteomes" id="UP000664349"/>
    </source>
</evidence>
<keyword evidence="7" id="KW-0503">Monooxygenase</keyword>
<organism evidence="9 10">
    <name type="scientific">Chromobacterium haemolyticum</name>
    <dbReference type="NCBI Taxonomy" id="394935"/>
    <lineage>
        <taxon>Bacteria</taxon>
        <taxon>Pseudomonadati</taxon>
        <taxon>Pseudomonadota</taxon>
        <taxon>Betaproteobacteria</taxon>
        <taxon>Neisseriales</taxon>
        <taxon>Chromobacteriaceae</taxon>
        <taxon>Chromobacterium</taxon>
    </lineage>
</organism>
<dbReference type="NCBIfam" id="NF005788">
    <property type="entry name" value="PRK07608.1-3"/>
    <property type="match status" value="1"/>
</dbReference>
<evidence type="ECO:0000256" key="5">
    <source>
        <dbReference type="ARBA" id="ARBA00022827"/>
    </source>
</evidence>
<dbReference type="Gene3D" id="3.50.50.60">
    <property type="entry name" value="FAD/NAD(P)-binding domain"/>
    <property type="match status" value="2"/>
</dbReference>
<evidence type="ECO:0000256" key="3">
    <source>
        <dbReference type="ARBA" id="ARBA00005349"/>
    </source>
</evidence>
<sequence length="424" mass="45147">MAIIRWSAPCAASASARWTRCRRCGASSPAIWCSACDGRASVKAWQYDVIVVGGGLVGASLALALDRAGKRVALLEGRPPRLDGLEQGWDARIYAVSPANRRFLESLDAWPGAERLGAIEAMDVRGDAGGRIQFAASDAGEPALAWIAENRWLLAALWRRLAASGVDCLPGLKPQALSADALGAALTLDDGRRLSAALLVGADGANSWVREQAGLAASVKPYGQSGVVANFDCERPHGGVARQWFTGGDILAWLPMAGNRISMVWSSSDPARLLELPPEQLAETVAAAGGRALGELAVITPAAAFPLRLIQPERVAAERVVLVGDAAHTVHPLAGQGVNLGFQDAAQLAALLVGERDAGDWMLLRRYERQRREAVKTMQLGCDGLFQLFQAKAPGLPWLRNTGLNLTNCLKPLKRQFARQAIGY</sequence>
<evidence type="ECO:0000256" key="7">
    <source>
        <dbReference type="ARBA" id="ARBA00023033"/>
    </source>
</evidence>
<dbReference type="InterPro" id="IPR018168">
    <property type="entry name" value="Ubi_Hdrlase_CS"/>
</dbReference>